<evidence type="ECO:0000313" key="1">
    <source>
        <dbReference type="EMBL" id="MED6108096.1"/>
    </source>
</evidence>
<keyword evidence="2" id="KW-1185">Reference proteome</keyword>
<comment type="caution">
    <text evidence="1">The sequence shown here is derived from an EMBL/GenBank/DDBJ whole genome shotgun (WGS) entry which is preliminary data.</text>
</comment>
<dbReference type="EMBL" id="JASCZI010000065">
    <property type="protein sequence ID" value="MED6108096.1"/>
    <property type="molecule type" value="Genomic_DNA"/>
</dbReference>
<name>A0ABU6Q8K2_9FABA</name>
<evidence type="ECO:0000313" key="2">
    <source>
        <dbReference type="Proteomes" id="UP001341840"/>
    </source>
</evidence>
<gene>
    <name evidence="1" type="ORF">PIB30_020367</name>
</gene>
<organism evidence="1 2">
    <name type="scientific">Stylosanthes scabra</name>
    <dbReference type="NCBI Taxonomy" id="79078"/>
    <lineage>
        <taxon>Eukaryota</taxon>
        <taxon>Viridiplantae</taxon>
        <taxon>Streptophyta</taxon>
        <taxon>Embryophyta</taxon>
        <taxon>Tracheophyta</taxon>
        <taxon>Spermatophyta</taxon>
        <taxon>Magnoliopsida</taxon>
        <taxon>eudicotyledons</taxon>
        <taxon>Gunneridae</taxon>
        <taxon>Pentapetalae</taxon>
        <taxon>rosids</taxon>
        <taxon>fabids</taxon>
        <taxon>Fabales</taxon>
        <taxon>Fabaceae</taxon>
        <taxon>Papilionoideae</taxon>
        <taxon>50 kb inversion clade</taxon>
        <taxon>dalbergioids sensu lato</taxon>
        <taxon>Dalbergieae</taxon>
        <taxon>Pterocarpus clade</taxon>
        <taxon>Stylosanthes</taxon>
    </lineage>
</organism>
<sequence>MVVVETRLKGRPPKSVNVVSSRSARYDVKLALTLDKNGGSSRLSGVYPMLGMVVRPARFKKDLEQLDKDSLLHLLLQPHQPVVPRQRDRSPRAVDKAPV</sequence>
<accession>A0ABU6Q8K2</accession>
<dbReference type="Proteomes" id="UP001341840">
    <property type="component" value="Unassembled WGS sequence"/>
</dbReference>
<proteinExistence type="predicted"/>
<protein>
    <submittedName>
        <fullName evidence="1">Uncharacterized protein</fullName>
    </submittedName>
</protein>
<reference evidence="1 2" key="1">
    <citation type="journal article" date="2023" name="Plants (Basel)">
        <title>Bridging the Gap: Combining Genomics and Transcriptomics Approaches to Understand Stylosanthes scabra, an Orphan Legume from the Brazilian Caatinga.</title>
        <authorList>
            <person name="Ferreira-Neto J.R.C."/>
            <person name="da Silva M.D."/>
            <person name="Binneck E."/>
            <person name="de Melo N.F."/>
            <person name="da Silva R.H."/>
            <person name="de Melo A.L.T.M."/>
            <person name="Pandolfi V."/>
            <person name="Bustamante F.O."/>
            <person name="Brasileiro-Vidal A.C."/>
            <person name="Benko-Iseppon A.M."/>
        </authorList>
    </citation>
    <scope>NUCLEOTIDE SEQUENCE [LARGE SCALE GENOMIC DNA]</scope>
    <source>
        <tissue evidence="1">Leaves</tissue>
    </source>
</reference>